<organism evidence="1 2">
    <name type="scientific">Halomonas marinisediminis</name>
    <dbReference type="NCBI Taxonomy" id="2546095"/>
    <lineage>
        <taxon>Bacteria</taxon>
        <taxon>Pseudomonadati</taxon>
        <taxon>Pseudomonadota</taxon>
        <taxon>Gammaproteobacteria</taxon>
        <taxon>Oceanospirillales</taxon>
        <taxon>Halomonadaceae</taxon>
        <taxon>Halomonas</taxon>
    </lineage>
</organism>
<dbReference type="EMBL" id="SLTR01000803">
    <property type="protein sequence ID" value="TDA71253.1"/>
    <property type="molecule type" value="Genomic_DNA"/>
</dbReference>
<accession>A0ABY2D226</accession>
<name>A0ABY2D226_9GAMM</name>
<feature type="non-terminal residue" evidence="1">
    <location>
        <position position="1"/>
    </location>
</feature>
<keyword evidence="2" id="KW-1185">Reference proteome</keyword>
<proteinExistence type="predicted"/>
<gene>
    <name evidence="1" type="ORF">E0702_18575</name>
</gene>
<evidence type="ECO:0000313" key="1">
    <source>
        <dbReference type="EMBL" id="TDA71253.1"/>
    </source>
</evidence>
<sequence length="75" mass="8768">DRKIHFTFTDGHPRNEKNNSIYYTYYENGAFYKANGKKIKNIADLPLKPEELDIVYDAKKGGAKAWNWDIAEDKK</sequence>
<evidence type="ECO:0000313" key="2">
    <source>
        <dbReference type="Proteomes" id="UP000294823"/>
    </source>
</evidence>
<dbReference type="Pfam" id="PF15892">
    <property type="entry name" value="BNR_4"/>
    <property type="match status" value="1"/>
</dbReference>
<feature type="non-terminal residue" evidence="1">
    <location>
        <position position="75"/>
    </location>
</feature>
<dbReference type="RefSeq" id="WP_205742171.1">
    <property type="nucleotide sequence ID" value="NZ_SLTR01000803.1"/>
</dbReference>
<comment type="caution">
    <text evidence="1">The sequence shown here is derived from an EMBL/GenBank/DDBJ whole genome shotgun (WGS) entry which is preliminary data.</text>
</comment>
<dbReference type="Proteomes" id="UP000294823">
    <property type="component" value="Unassembled WGS sequence"/>
</dbReference>
<reference evidence="1 2" key="1">
    <citation type="submission" date="2019-03" db="EMBL/GenBank/DDBJ databases">
        <title>Halomonas marinisediminis sp. nov., a moderately halophilic bacterium isolated from the Bohai Gulf.</title>
        <authorList>
            <person name="Ji X."/>
        </authorList>
    </citation>
    <scope>NUCLEOTIDE SEQUENCE [LARGE SCALE GENOMIC DNA]</scope>
    <source>
        <strain evidence="1 2">204</strain>
    </source>
</reference>
<protein>
    <submittedName>
        <fullName evidence="1">Uncharacterized protein</fullName>
    </submittedName>
</protein>